<feature type="compositionally biased region" description="Basic and acidic residues" evidence="5">
    <location>
        <begin position="125"/>
        <end position="134"/>
    </location>
</feature>
<evidence type="ECO:0000256" key="4">
    <source>
        <dbReference type="ARBA" id="ARBA00022490"/>
    </source>
</evidence>
<comment type="similarity">
    <text evidence="2">Belongs to the Rab GDI family.</text>
</comment>
<dbReference type="Proteomes" id="UP001217089">
    <property type="component" value="Unassembled WGS sequence"/>
</dbReference>
<evidence type="ECO:0000256" key="2">
    <source>
        <dbReference type="ARBA" id="ARBA00005593"/>
    </source>
</evidence>
<proteinExistence type="inferred from homology"/>
<evidence type="ECO:0000313" key="8">
    <source>
        <dbReference type="Proteomes" id="UP001217089"/>
    </source>
</evidence>
<comment type="subcellular location">
    <subcellularLocation>
        <location evidence="1">Cytoplasm</location>
        <location evidence="1">Cytosol</location>
    </subcellularLocation>
</comment>
<dbReference type="InterPro" id="IPR054420">
    <property type="entry name" value="RAE1_2_domI_C"/>
</dbReference>
<dbReference type="Pfam" id="PF00996">
    <property type="entry name" value="GDI"/>
    <property type="match status" value="2"/>
</dbReference>
<dbReference type="SUPFAM" id="SSF51905">
    <property type="entry name" value="FAD/NAD(P)-binding domain"/>
    <property type="match status" value="1"/>
</dbReference>
<gene>
    <name evidence="7" type="ORF">KUTeg_024847</name>
</gene>
<dbReference type="Gene3D" id="3.50.50.60">
    <property type="entry name" value="FAD/NAD(P)-binding domain"/>
    <property type="match status" value="2"/>
</dbReference>
<feature type="region of interest" description="Disordered" evidence="5">
    <location>
        <begin position="622"/>
        <end position="700"/>
    </location>
</feature>
<dbReference type="PANTHER" id="PTHR11787">
    <property type="entry name" value="RAB GDP-DISSOCIATION INHIBITOR"/>
    <property type="match status" value="1"/>
</dbReference>
<organism evidence="7 8">
    <name type="scientific">Tegillarca granosa</name>
    <name type="common">Malaysian cockle</name>
    <name type="synonym">Anadara granosa</name>
    <dbReference type="NCBI Taxonomy" id="220873"/>
    <lineage>
        <taxon>Eukaryota</taxon>
        <taxon>Metazoa</taxon>
        <taxon>Spiralia</taxon>
        <taxon>Lophotrochozoa</taxon>
        <taxon>Mollusca</taxon>
        <taxon>Bivalvia</taxon>
        <taxon>Autobranchia</taxon>
        <taxon>Pteriomorphia</taxon>
        <taxon>Arcoida</taxon>
        <taxon>Arcoidea</taxon>
        <taxon>Arcidae</taxon>
        <taxon>Tegillarca</taxon>
    </lineage>
</organism>
<dbReference type="PIRSF" id="PIRSF016550">
    <property type="entry name" value="Rab_ger_ger_transf_A_euk"/>
    <property type="match status" value="1"/>
</dbReference>
<sequence length="700" mass="78941">MASDLPTSFDVVVVGTGMSESILAAAFSRIGQQVLHVDKNDFYSGQWASFNLEGIEKWSKRALGEDQLKPHDSDTSALLKEGEQLIDMPMVDDSYSNIKITFHAEDEPVQEKTRDSSVHDINPSEPDKCSKENNESETVVTKTVEQEITDQNKDTGTQVKRDTDIDTTGSDTKVKNNPVAETSDEERNKSSSEIGSTNNQETKSEQENSSPECKSEQENSSLQCESQVECDTESEKTIQNDKDLLTEGENQSKQSGDCNSDKQSVNSQDNIKKEWTKSALKKEWRKFNLDLAPRLLYCRGSMVELLITSDIAKYCEFKTVTRMLTLLNGKLEKVPCSRADVFSSKDVSMLEKRMLMKFLTFCNDYQNQPQEWTAFKDKPFIEYLIHKKLTKNIKHFIQHSIAMVTDTVSTEEGLSKTQKFLHSLGRYGNTAFLWSLYGSGEMPQSFCRMCAVFGGVYCLRMTASSVIVDKENKCCGVITTEGQRIDCRSLSRAILITDKSLLKSTENQDLSLLRLPDPNGGQPITVLELPPSSMACPPGLYPDKPNILWSLYYSHAVCEEIEYSEERPDNVIIMSGPGSEIDMDRPVNEARRIFEKLMPNEDFLPRPPNPEDIIYVDETEATVGGESSQSEFAESSDKSNQSEIVEQTKNEKLNDQSEKQDCDQLCDKTQLENQDLKSDQSEFVKEDSIEKETNKTPEQV</sequence>
<dbReference type="PRINTS" id="PR00893">
    <property type="entry name" value="RABESCORT"/>
</dbReference>
<evidence type="ECO:0000256" key="5">
    <source>
        <dbReference type="SAM" id="MobiDB-lite"/>
    </source>
</evidence>
<feature type="compositionally biased region" description="Basic and acidic residues" evidence="5">
    <location>
        <begin position="104"/>
        <end position="118"/>
    </location>
</feature>
<keyword evidence="3" id="KW-0343">GTPase activation</keyword>
<feature type="compositionally biased region" description="Polar residues" evidence="5">
    <location>
        <begin position="248"/>
        <end position="269"/>
    </location>
</feature>
<reference evidence="7 8" key="1">
    <citation type="submission" date="2022-12" db="EMBL/GenBank/DDBJ databases">
        <title>Chromosome-level genome of Tegillarca granosa.</title>
        <authorList>
            <person name="Kim J."/>
        </authorList>
    </citation>
    <scope>NUCLEOTIDE SEQUENCE [LARGE SCALE GENOMIC DNA]</scope>
    <source>
        <strain evidence="7">Teg-2019</strain>
        <tissue evidence="7">Adductor muscle</tissue>
    </source>
</reference>
<name>A0ABQ9E3L4_TEGGR</name>
<evidence type="ECO:0000313" key="7">
    <source>
        <dbReference type="EMBL" id="KAJ8298316.1"/>
    </source>
</evidence>
<keyword evidence="8" id="KW-1185">Reference proteome</keyword>
<feature type="compositionally biased region" description="Polar residues" evidence="5">
    <location>
        <begin position="625"/>
        <end position="645"/>
    </location>
</feature>
<dbReference type="Gene3D" id="3.30.519.10">
    <property type="entry name" value="Guanine Nucleotide Dissociation Inhibitor, domain 2"/>
    <property type="match status" value="1"/>
</dbReference>
<evidence type="ECO:0000256" key="1">
    <source>
        <dbReference type="ARBA" id="ARBA00004514"/>
    </source>
</evidence>
<dbReference type="PRINTS" id="PR00891">
    <property type="entry name" value="RABGDIREP"/>
</dbReference>
<accession>A0ABQ9E3L4</accession>
<dbReference type="PANTHER" id="PTHR11787:SF4">
    <property type="entry name" value="CHM, RAB ESCORT PROTEIN 1"/>
    <property type="match status" value="1"/>
</dbReference>
<evidence type="ECO:0000259" key="6">
    <source>
        <dbReference type="Pfam" id="PF22603"/>
    </source>
</evidence>
<keyword evidence="4" id="KW-0963">Cytoplasm</keyword>
<dbReference type="InterPro" id="IPR001738">
    <property type="entry name" value="Rab_escort"/>
</dbReference>
<feature type="domain" description="RAE1/2" evidence="6">
    <location>
        <begin position="490"/>
        <end position="541"/>
    </location>
</feature>
<feature type="compositionally biased region" description="Polar residues" evidence="5">
    <location>
        <begin position="191"/>
        <end position="226"/>
    </location>
</feature>
<dbReference type="Pfam" id="PF22603">
    <property type="entry name" value="RAE1_2_domI_C"/>
    <property type="match status" value="1"/>
</dbReference>
<protein>
    <recommendedName>
        <fullName evidence="6">RAE1/2 domain-containing protein</fullName>
    </recommendedName>
</protein>
<feature type="region of interest" description="Disordered" evidence="5">
    <location>
        <begin position="104"/>
        <end position="270"/>
    </location>
</feature>
<comment type="caution">
    <text evidence="7">The sequence shown here is derived from an EMBL/GenBank/DDBJ whole genome shotgun (WGS) entry which is preliminary data.</text>
</comment>
<dbReference type="EMBL" id="JARBDR010000923">
    <property type="protein sequence ID" value="KAJ8298316.1"/>
    <property type="molecule type" value="Genomic_DNA"/>
</dbReference>
<dbReference type="InterPro" id="IPR036188">
    <property type="entry name" value="FAD/NAD-bd_sf"/>
</dbReference>
<feature type="compositionally biased region" description="Basic and acidic residues" evidence="5">
    <location>
        <begin position="646"/>
        <end position="700"/>
    </location>
</feature>
<dbReference type="InterPro" id="IPR018203">
    <property type="entry name" value="GDP_dissociation_inhibitor"/>
</dbReference>
<evidence type="ECO:0000256" key="3">
    <source>
        <dbReference type="ARBA" id="ARBA00022468"/>
    </source>
</evidence>
<dbReference type="SUPFAM" id="SSF54373">
    <property type="entry name" value="FAD-linked reductases, C-terminal domain"/>
    <property type="match status" value="1"/>
</dbReference>
<feature type="compositionally biased region" description="Basic and acidic residues" evidence="5">
    <location>
        <begin position="233"/>
        <end position="245"/>
    </location>
</feature>